<sequence length="66" mass="7599">MDFCFQFSNFEIFQALQLVKAISVLLHFSVEEQKLVQQTLDWKMSWFGSKPSAGKGQLSKIIPPSY</sequence>
<evidence type="ECO:0000313" key="2">
    <source>
        <dbReference type="Proteomes" id="UP000030746"/>
    </source>
</evidence>
<proteinExistence type="predicted"/>
<dbReference type="OrthoDB" id="5848685at2759"/>
<dbReference type="Proteomes" id="UP000030746">
    <property type="component" value="Unassembled WGS sequence"/>
</dbReference>
<reference evidence="1 2" key="1">
    <citation type="journal article" date="2013" name="Nature">
        <title>Insights into bilaterian evolution from three spiralian genomes.</title>
        <authorList>
            <person name="Simakov O."/>
            <person name="Marletaz F."/>
            <person name="Cho S.J."/>
            <person name="Edsinger-Gonzales E."/>
            <person name="Havlak P."/>
            <person name="Hellsten U."/>
            <person name="Kuo D.H."/>
            <person name="Larsson T."/>
            <person name="Lv J."/>
            <person name="Arendt D."/>
            <person name="Savage R."/>
            <person name="Osoegawa K."/>
            <person name="de Jong P."/>
            <person name="Grimwood J."/>
            <person name="Chapman J.A."/>
            <person name="Shapiro H."/>
            <person name="Aerts A."/>
            <person name="Otillar R.P."/>
            <person name="Terry A.Y."/>
            <person name="Boore J.L."/>
            <person name="Grigoriev I.V."/>
            <person name="Lindberg D.R."/>
            <person name="Seaver E.C."/>
            <person name="Weisblat D.A."/>
            <person name="Putnam N.H."/>
            <person name="Rokhsar D.S."/>
        </authorList>
    </citation>
    <scope>NUCLEOTIDE SEQUENCE [LARGE SCALE GENOMIC DNA]</scope>
</reference>
<dbReference type="STRING" id="225164.V4CFT9"/>
<dbReference type="KEGG" id="lgi:LOTGIDRAFT_140303"/>
<keyword evidence="2" id="KW-1185">Reference proteome</keyword>
<protein>
    <recommendedName>
        <fullName evidence="3">GRIP domain-containing protein</fullName>
    </recommendedName>
</protein>
<dbReference type="RefSeq" id="XP_009048431.1">
    <property type="nucleotide sequence ID" value="XM_009050183.1"/>
</dbReference>
<dbReference type="GeneID" id="20234298"/>
<organism evidence="1 2">
    <name type="scientific">Lottia gigantea</name>
    <name type="common">Giant owl limpet</name>
    <dbReference type="NCBI Taxonomy" id="225164"/>
    <lineage>
        <taxon>Eukaryota</taxon>
        <taxon>Metazoa</taxon>
        <taxon>Spiralia</taxon>
        <taxon>Lophotrochozoa</taxon>
        <taxon>Mollusca</taxon>
        <taxon>Gastropoda</taxon>
        <taxon>Patellogastropoda</taxon>
        <taxon>Lottioidea</taxon>
        <taxon>Lottiidae</taxon>
        <taxon>Lottia</taxon>
    </lineage>
</organism>
<evidence type="ECO:0008006" key="3">
    <source>
        <dbReference type="Google" id="ProtNLM"/>
    </source>
</evidence>
<dbReference type="CTD" id="20234298"/>
<dbReference type="EMBL" id="KB200639">
    <property type="protein sequence ID" value="ESP00895.1"/>
    <property type="molecule type" value="Genomic_DNA"/>
</dbReference>
<name>V4CFT9_LOTGI</name>
<dbReference type="HOGENOM" id="CLU_2834039_0_0_1"/>
<gene>
    <name evidence="1" type="ORF">LOTGIDRAFT_140303</name>
</gene>
<evidence type="ECO:0000313" key="1">
    <source>
        <dbReference type="EMBL" id="ESP00895.1"/>
    </source>
</evidence>
<dbReference type="AlphaFoldDB" id="V4CFT9"/>
<accession>V4CFT9</accession>